<evidence type="ECO:0000313" key="3">
    <source>
        <dbReference type="Proteomes" id="UP001642409"/>
    </source>
</evidence>
<dbReference type="AlphaFoldDB" id="A0AA86PRB2"/>
<evidence type="ECO:0000313" key="2">
    <source>
        <dbReference type="EMBL" id="CAL6053579.1"/>
    </source>
</evidence>
<evidence type="ECO:0000313" key="1">
    <source>
        <dbReference type="EMBL" id="CAI9939707.1"/>
    </source>
</evidence>
<dbReference type="EMBL" id="CATOUU010000667">
    <property type="protein sequence ID" value="CAI9939707.1"/>
    <property type="molecule type" value="Genomic_DNA"/>
</dbReference>
<protein>
    <submittedName>
        <fullName evidence="2">Hypothetical_protein</fullName>
    </submittedName>
</protein>
<reference evidence="2 3" key="2">
    <citation type="submission" date="2024-07" db="EMBL/GenBank/DDBJ databases">
        <authorList>
            <person name="Akdeniz Z."/>
        </authorList>
    </citation>
    <scope>NUCLEOTIDE SEQUENCE [LARGE SCALE GENOMIC DNA]</scope>
</reference>
<dbReference type="Proteomes" id="UP001642409">
    <property type="component" value="Unassembled WGS sequence"/>
</dbReference>
<sequence length="240" mass="27485">MNQTARYRGIPARVQSAHYMFTFEFVFSKLPGNNLGFSAIHYTPYGLFLRVHPTASPSIWNIYFHDLETEPCQFQVCSVRQLLTPQNGGFDSFRKTHTLRLASAGGDLANNGWRSPTPERFMSTISQESMSVPAEMQYVGQLCLNQRIHVVGSTGVQFRLVYIRVDLHQTERISFVCRLLWRELRRDCFRRSGRPSQAVNQSYCAVCKQLSIQTCLSGCVFKDQKNFKCHVSKTAGYFLT</sequence>
<organism evidence="1">
    <name type="scientific">Hexamita inflata</name>
    <dbReference type="NCBI Taxonomy" id="28002"/>
    <lineage>
        <taxon>Eukaryota</taxon>
        <taxon>Metamonada</taxon>
        <taxon>Diplomonadida</taxon>
        <taxon>Hexamitidae</taxon>
        <taxon>Hexamitinae</taxon>
        <taxon>Hexamita</taxon>
    </lineage>
</organism>
<keyword evidence="3" id="KW-1185">Reference proteome</keyword>
<name>A0AA86PRB2_9EUKA</name>
<proteinExistence type="predicted"/>
<gene>
    <name evidence="1" type="ORF">HINF_LOCUS27352</name>
    <name evidence="2" type="ORF">HINF_LOCUS45435</name>
</gene>
<reference evidence="1" key="1">
    <citation type="submission" date="2023-06" db="EMBL/GenBank/DDBJ databases">
        <authorList>
            <person name="Kurt Z."/>
        </authorList>
    </citation>
    <scope>NUCLEOTIDE SEQUENCE</scope>
</reference>
<dbReference type="EMBL" id="CAXDID020000197">
    <property type="protein sequence ID" value="CAL6053579.1"/>
    <property type="molecule type" value="Genomic_DNA"/>
</dbReference>
<comment type="caution">
    <text evidence="1">The sequence shown here is derived from an EMBL/GenBank/DDBJ whole genome shotgun (WGS) entry which is preliminary data.</text>
</comment>
<accession>A0AA86PRB2</accession>